<dbReference type="PANTHER" id="PTHR11691">
    <property type="entry name" value="TYPE I INTERFERON"/>
    <property type="match status" value="1"/>
</dbReference>
<dbReference type="Gene3D" id="1.20.1250.10">
    <property type="match status" value="2"/>
</dbReference>
<dbReference type="GO" id="GO:0005615">
    <property type="term" value="C:extracellular space"/>
    <property type="evidence" value="ECO:0007669"/>
    <property type="project" value="UniProtKB-KW"/>
</dbReference>
<reference evidence="8" key="1">
    <citation type="submission" date="2018-07" db="EMBL/GenBank/DDBJ databases">
        <title>Comparative genomics of catfishes provides insights into carnivory and benthic adaptation.</title>
        <authorList>
            <person name="Zhang Y."/>
            <person name="Wang D."/>
            <person name="Peng Z."/>
            <person name="Zheng S."/>
            <person name="Shao F."/>
            <person name="Tao W."/>
        </authorList>
    </citation>
    <scope>NUCLEOTIDE SEQUENCE</scope>
    <source>
        <strain evidence="8">Chongqing</strain>
    </source>
</reference>
<keyword evidence="4" id="KW-0964">Secreted</keyword>
<dbReference type="EMBL" id="MU592027">
    <property type="protein sequence ID" value="KAI5607290.1"/>
    <property type="molecule type" value="Genomic_DNA"/>
</dbReference>
<keyword evidence="6" id="KW-0051">Antiviral defense</keyword>
<dbReference type="GO" id="GO:0006955">
    <property type="term" value="P:immune response"/>
    <property type="evidence" value="ECO:0007669"/>
    <property type="project" value="UniProtKB-ARBA"/>
</dbReference>
<dbReference type="Pfam" id="PF00143">
    <property type="entry name" value="Interferon"/>
    <property type="match status" value="1"/>
</dbReference>
<dbReference type="SUPFAM" id="SSF47266">
    <property type="entry name" value="4-helical cytokines"/>
    <property type="match status" value="1"/>
</dbReference>
<evidence type="ECO:0000256" key="3">
    <source>
        <dbReference type="ARBA" id="ARBA00022514"/>
    </source>
</evidence>
<keyword evidence="3" id="KW-0202">Cytokine</keyword>
<evidence type="ECO:0000256" key="7">
    <source>
        <dbReference type="ARBA" id="ARBA00023157"/>
    </source>
</evidence>
<dbReference type="GO" id="GO:0005126">
    <property type="term" value="F:cytokine receptor binding"/>
    <property type="evidence" value="ECO:0007669"/>
    <property type="project" value="InterPro"/>
</dbReference>
<dbReference type="GO" id="GO:0043330">
    <property type="term" value="P:response to exogenous dsRNA"/>
    <property type="evidence" value="ECO:0007669"/>
    <property type="project" value="TreeGrafter"/>
</dbReference>
<evidence type="ECO:0000256" key="4">
    <source>
        <dbReference type="ARBA" id="ARBA00022525"/>
    </source>
</evidence>
<organism evidence="8 9">
    <name type="scientific">Silurus asotus</name>
    <name type="common">Amur catfish</name>
    <name type="synonym">Parasilurus asotus</name>
    <dbReference type="NCBI Taxonomy" id="30991"/>
    <lineage>
        <taxon>Eukaryota</taxon>
        <taxon>Metazoa</taxon>
        <taxon>Chordata</taxon>
        <taxon>Craniata</taxon>
        <taxon>Vertebrata</taxon>
        <taxon>Euteleostomi</taxon>
        <taxon>Actinopterygii</taxon>
        <taxon>Neopterygii</taxon>
        <taxon>Teleostei</taxon>
        <taxon>Ostariophysi</taxon>
        <taxon>Siluriformes</taxon>
        <taxon>Siluridae</taxon>
        <taxon>Silurus</taxon>
    </lineage>
</organism>
<evidence type="ECO:0000256" key="5">
    <source>
        <dbReference type="ARBA" id="ARBA00022729"/>
    </source>
</evidence>
<dbReference type="AlphaFoldDB" id="A0AAD5A117"/>
<dbReference type="InterPro" id="IPR000471">
    <property type="entry name" value="Interferon_alpha/beta/delta"/>
</dbReference>
<dbReference type="InterPro" id="IPR009079">
    <property type="entry name" value="4_helix_cytokine-like_core"/>
</dbReference>
<evidence type="ECO:0000256" key="6">
    <source>
        <dbReference type="ARBA" id="ARBA00023118"/>
    </source>
</evidence>
<keyword evidence="5" id="KW-0732">Signal</keyword>
<comment type="similarity">
    <text evidence="2">Belongs to the alpha/beta interferon family.</text>
</comment>
<evidence type="ECO:0000256" key="2">
    <source>
        <dbReference type="ARBA" id="ARBA00011033"/>
    </source>
</evidence>
<name>A0AAD5A117_SILAS</name>
<dbReference type="GO" id="GO:0051607">
    <property type="term" value="P:defense response to virus"/>
    <property type="evidence" value="ECO:0007669"/>
    <property type="project" value="UniProtKB-KW"/>
</dbReference>
<dbReference type="GO" id="GO:0005125">
    <property type="term" value="F:cytokine activity"/>
    <property type="evidence" value="ECO:0007669"/>
    <property type="project" value="UniProtKB-KW"/>
</dbReference>
<keyword evidence="9" id="KW-1185">Reference proteome</keyword>
<comment type="subcellular location">
    <subcellularLocation>
        <location evidence="1">Secreted</location>
    </subcellularLocation>
</comment>
<dbReference type="Proteomes" id="UP001205998">
    <property type="component" value="Unassembled WGS sequence"/>
</dbReference>
<accession>A0AAD5A117</accession>
<evidence type="ECO:0000313" key="8">
    <source>
        <dbReference type="EMBL" id="KAI5607290.1"/>
    </source>
</evidence>
<evidence type="ECO:0000313" key="9">
    <source>
        <dbReference type="Proteomes" id="UP001205998"/>
    </source>
</evidence>
<dbReference type="PANTHER" id="PTHR11691:SF73">
    <property type="entry name" value="INTERFERON BETA"/>
    <property type="match status" value="1"/>
</dbReference>
<sequence>MRPVRCKGEAENMMVQSPKIPKQEEIILPVLEMSFRILSDLLMKNPSSEWKSSDLHVLQQLLGHQRQFYATCYPVASSTHAEVEKWSAFWSNLTDYLTKKAKDHILFILKTLKSIEKIYSGKYEKVDCDQRKLQIFLLDVHRQIFELERCGEMRPLKCATEAGTMKIHIPEFPKQTREDLEDDRISVCNRFLFVIGGKTGPSRRPAPWYQKAPLSERANMKLVQPWTCFYSLLVFFLVQERCDTCEWMISQYRMKNGVCLSLLREMGGEITTFNKLVSFPNLVYNAVEKAKAEDQISFLAEATEQIIVLFDAASNADGINWDSRALDDFLNILNTRQLMELKKCTATYAERTRHSNSERKIRRHFKRLKKMLKNANYSPDVLEQIRNTVQFHLMRMDIIGADVRQKLMKGTN</sequence>
<protein>
    <submittedName>
        <fullName evidence="8">Interferon phi 1</fullName>
    </submittedName>
</protein>
<evidence type="ECO:0000256" key="1">
    <source>
        <dbReference type="ARBA" id="ARBA00004613"/>
    </source>
</evidence>
<keyword evidence="7" id="KW-1015">Disulfide bond</keyword>
<comment type="caution">
    <text evidence="8">The sequence shown here is derived from an EMBL/GenBank/DDBJ whole genome shotgun (WGS) entry which is preliminary data.</text>
</comment>
<gene>
    <name evidence="8" type="ORF">C0J50_7042</name>
</gene>
<proteinExistence type="inferred from homology"/>